<sequence length="1037" mass="117924">MCKKQRAIIKGKLTVFTNFINEIDAKVKAGEIIDDVSAANIQRRLPLIEPLLDQFEMNLGNIYSETNEAEAELKELEDFQQKFFEATAKADCLLSKIIDTDRGLSSRGSPANSVVANSIASSARSVKNSIKLPTIKLPKFDGKSENWLEFRDLYVSLIEENANLDEAQKFHYLKASLEGDAARVIESIKFSTTNYTLAWTRLQERYNSEKVLIHNHVKSLFNLESIQKESSMKIRNLLDSVPKHLANIKSLTSSETLGETLIIYLVTSKLDSITMREWEKHTKKIDMPSFNHLYEFLKEKSDLLETVEAKQKHKNQETVKSRSLVTKQESCVVCKNSHAIWSCDSFLKLSVKDRQEKVKSLRICILCLKKGHFISSCQSKYLCNNKCHKRHNTLLHEEVQIAPKDENSQLVAAFSANSAQVLLPTASVKVFGSCGKVRTAKVLLDSGSQSCFITSDLCKKLKIQTSKIDMTIIGISESESPVQMKCDVQIQSHYNSSELKLSCLVMDKITSFLPSHNINLSNINIPQNIKLADPAFHKPGNIEILIGASHFWNLLCIGQINLGHNLPTLQKSKFGWLVSGPISTSFAKQSRCNFSKINDVQNQLSRFWEIEKVSETRTLSLEEKACEAHYKQTTRREYDGRFVVSIPLKETADKLGDSFEQAKKRFLALERKLQNNQILKDRYHNFMSEYEKLGHMSIAQPKPNEASFYFPHHGVLKEESVSTKLRVVFDGSASSTSGFSLNDLQMVGPTIQPDLISILLRFRKGLYAISADIEKMYRQVLINPEQRQLQMILWRPDPTESIKQYNLNTVTYGTSSASFLAIRSLIQIGMENEISNPDIAKIIKNDFYVDDLLTSTDDLEKAKYLCNTLPKILATGCFALRKWISNEPEVLSGIKLSDKHPNVLNVGSNENIKTLGLMWSGKTDSLTFKISHSQQRKVTKRIILSETAQIFDPLGLLGACTISAKIVLQDLWREKLDWDESVSNALFERWSRFREQLPILNNLRVPRHAICKNPKRIEMHGFCKCLWSMYLHTFYRS</sequence>
<dbReference type="Pfam" id="PF05380">
    <property type="entry name" value="Peptidase_A17"/>
    <property type="match status" value="1"/>
</dbReference>
<proteinExistence type="predicted"/>
<dbReference type="AlphaFoldDB" id="A0A1Y1KFT0"/>
<name>A0A1Y1KFT0_PHOPY</name>
<dbReference type="GO" id="GO:0071897">
    <property type="term" value="P:DNA biosynthetic process"/>
    <property type="evidence" value="ECO:0007669"/>
    <property type="project" value="UniProtKB-ARBA"/>
</dbReference>
<dbReference type="PANTHER" id="PTHR47331:SF1">
    <property type="entry name" value="GAG-LIKE PROTEIN"/>
    <property type="match status" value="1"/>
</dbReference>
<accession>A0A1Y1KFT0</accession>
<dbReference type="Pfam" id="PF03564">
    <property type="entry name" value="DUF1759"/>
    <property type="match status" value="1"/>
</dbReference>
<dbReference type="CDD" id="cd01644">
    <property type="entry name" value="RT_pepA17"/>
    <property type="match status" value="1"/>
</dbReference>
<dbReference type="InterPro" id="IPR008042">
    <property type="entry name" value="Retrotrans_Pao"/>
</dbReference>
<dbReference type="InterPro" id="IPR043502">
    <property type="entry name" value="DNA/RNA_pol_sf"/>
</dbReference>
<evidence type="ECO:0000313" key="1">
    <source>
        <dbReference type="EMBL" id="JAV59020.1"/>
    </source>
</evidence>
<dbReference type="InterPro" id="IPR021109">
    <property type="entry name" value="Peptidase_aspartic_dom_sf"/>
</dbReference>
<dbReference type="SUPFAM" id="SSF56672">
    <property type="entry name" value="DNA/RNA polymerases"/>
    <property type="match status" value="1"/>
</dbReference>
<protein>
    <submittedName>
        <fullName evidence="1">Uncharacterized protein</fullName>
    </submittedName>
</protein>
<organism evidence="1">
    <name type="scientific">Photinus pyralis</name>
    <name type="common">Common eastern firefly</name>
    <name type="synonym">Lampyris pyralis</name>
    <dbReference type="NCBI Taxonomy" id="7054"/>
    <lineage>
        <taxon>Eukaryota</taxon>
        <taxon>Metazoa</taxon>
        <taxon>Ecdysozoa</taxon>
        <taxon>Arthropoda</taxon>
        <taxon>Hexapoda</taxon>
        <taxon>Insecta</taxon>
        <taxon>Pterygota</taxon>
        <taxon>Neoptera</taxon>
        <taxon>Endopterygota</taxon>
        <taxon>Coleoptera</taxon>
        <taxon>Polyphaga</taxon>
        <taxon>Elateriformia</taxon>
        <taxon>Elateroidea</taxon>
        <taxon>Lampyridae</taxon>
        <taxon>Lampyrinae</taxon>
        <taxon>Photinus</taxon>
    </lineage>
</organism>
<dbReference type="Gene3D" id="2.40.70.10">
    <property type="entry name" value="Acid Proteases"/>
    <property type="match status" value="1"/>
</dbReference>
<dbReference type="InterPro" id="IPR005312">
    <property type="entry name" value="DUF1759"/>
</dbReference>
<dbReference type="EMBL" id="GEZM01086715">
    <property type="protein sequence ID" value="JAV59020.1"/>
    <property type="molecule type" value="Transcribed_RNA"/>
</dbReference>
<reference evidence="1" key="1">
    <citation type="journal article" date="2016" name="Sci. Rep.">
        <title>Molecular characterization of firefly nuptial gifts: a multi-omics approach sheds light on postcopulatory sexual selection.</title>
        <authorList>
            <person name="Al-Wathiqui N."/>
            <person name="Fallon T.R."/>
            <person name="South A."/>
            <person name="Weng J.K."/>
            <person name="Lewis S.M."/>
        </authorList>
    </citation>
    <scope>NUCLEOTIDE SEQUENCE</scope>
</reference>
<dbReference type="PANTHER" id="PTHR47331">
    <property type="entry name" value="PHD-TYPE DOMAIN-CONTAINING PROTEIN"/>
    <property type="match status" value="1"/>
</dbReference>